<keyword evidence="6" id="KW-0175">Coiled coil</keyword>
<protein>
    <recommendedName>
        <fullName evidence="7">Guanylate kinase-like domain-containing protein</fullName>
    </recommendedName>
</protein>
<name>C0FZX6_9FIRM</name>
<evidence type="ECO:0000256" key="4">
    <source>
        <dbReference type="ARBA" id="ARBA00022777"/>
    </source>
</evidence>
<dbReference type="PANTHER" id="PTHR23117">
    <property type="entry name" value="GUANYLATE KINASE-RELATED"/>
    <property type="match status" value="1"/>
</dbReference>
<dbReference type="EMBL" id="ACFY01000170">
    <property type="protein sequence ID" value="EEG91846.1"/>
    <property type="molecule type" value="Genomic_DNA"/>
</dbReference>
<evidence type="ECO:0000313" key="8">
    <source>
        <dbReference type="EMBL" id="EEG91846.1"/>
    </source>
</evidence>
<dbReference type="GO" id="GO:0005829">
    <property type="term" value="C:cytosol"/>
    <property type="evidence" value="ECO:0007669"/>
    <property type="project" value="TreeGrafter"/>
</dbReference>
<comment type="catalytic activity">
    <reaction evidence="5">
        <text>GMP + ATP = GDP + ADP</text>
        <dbReference type="Rhea" id="RHEA:20780"/>
        <dbReference type="ChEBI" id="CHEBI:30616"/>
        <dbReference type="ChEBI" id="CHEBI:58115"/>
        <dbReference type="ChEBI" id="CHEBI:58189"/>
        <dbReference type="ChEBI" id="CHEBI:456216"/>
        <dbReference type="EC" id="2.7.4.8"/>
    </reaction>
</comment>
<organism evidence="8 9">
    <name type="scientific">Roseburia inulinivorans DSM 16841</name>
    <dbReference type="NCBI Taxonomy" id="622312"/>
    <lineage>
        <taxon>Bacteria</taxon>
        <taxon>Bacillati</taxon>
        <taxon>Bacillota</taxon>
        <taxon>Clostridia</taxon>
        <taxon>Lachnospirales</taxon>
        <taxon>Lachnospiraceae</taxon>
        <taxon>Roseburia</taxon>
    </lineage>
</organism>
<dbReference type="InterPro" id="IPR027417">
    <property type="entry name" value="P-loop_NTPase"/>
</dbReference>
<feature type="coiled-coil region" evidence="6">
    <location>
        <begin position="181"/>
        <end position="208"/>
    </location>
</feature>
<dbReference type="InterPro" id="IPR008144">
    <property type="entry name" value="Guanylate_kin-like_dom"/>
</dbReference>
<keyword evidence="4" id="KW-0418">Kinase</keyword>
<dbReference type="Gene3D" id="3.40.50.300">
    <property type="entry name" value="P-loop containing nucleotide triphosphate hydrolases"/>
    <property type="match status" value="1"/>
</dbReference>
<evidence type="ECO:0000256" key="2">
    <source>
        <dbReference type="ARBA" id="ARBA00005790"/>
    </source>
</evidence>
<feature type="domain" description="Guanylate kinase-like" evidence="7">
    <location>
        <begin position="17"/>
        <end position="207"/>
    </location>
</feature>
<gene>
    <name evidence="8" type="ORF">ROSEINA2194_04324</name>
</gene>
<dbReference type="SMART" id="SM00072">
    <property type="entry name" value="GuKc"/>
    <property type="match status" value="1"/>
</dbReference>
<evidence type="ECO:0000256" key="5">
    <source>
        <dbReference type="ARBA" id="ARBA00048594"/>
    </source>
</evidence>
<keyword evidence="3" id="KW-0808">Transferase</keyword>
<dbReference type="eggNOG" id="COG0194">
    <property type="taxonomic scope" value="Bacteria"/>
</dbReference>
<reference evidence="8 9" key="2">
    <citation type="submission" date="2009-03" db="EMBL/GenBank/DDBJ databases">
        <title>Draft genome sequence of Roseburia inulinivorans (DSM 16841).</title>
        <authorList>
            <person name="Sudarsanam P."/>
            <person name="Ley R."/>
            <person name="Guruge J."/>
            <person name="Turnbaugh P.J."/>
            <person name="Mahowald M."/>
            <person name="Liep D."/>
            <person name="Gordon J."/>
        </authorList>
    </citation>
    <scope>NUCLEOTIDE SEQUENCE [LARGE SCALE GENOMIC DNA]</scope>
    <source>
        <strain evidence="8 9">DSM 16841</strain>
    </source>
</reference>
<proteinExistence type="inferred from homology"/>
<comment type="function">
    <text evidence="1">Essential for recycling GMP and indirectly, cGMP.</text>
</comment>
<comment type="similarity">
    <text evidence="2">Belongs to the guanylate kinase family.</text>
</comment>
<sequence>MYIFKDYIILNEAGKMGKIYCIMGKSSTGKDTLFKKILGDESLALKTIVPYTTRPARAGEKNGVEYFFCDEEKVEELEREGRIIELRAYDTIHGIWKYLTVNDDQIDLEHQNYLIIGTLESYLKIRDYFGKEKVVPIYIEVEDGERLSRALNRERMQESPKYEELCRRFLADAKDFSEEKLNEAGITRRFVNQDLDETEEEIRRVILENR</sequence>
<dbReference type="PROSITE" id="PS50052">
    <property type="entry name" value="GUANYLATE_KINASE_2"/>
    <property type="match status" value="1"/>
</dbReference>
<evidence type="ECO:0000259" key="7">
    <source>
        <dbReference type="PROSITE" id="PS50052"/>
    </source>
</evidence>
<comment type="caution">
    <text evidence="8">The sequence shown here is derived from an EMBL/GenBank/DDBJ whole genome shotgun (WGS) entry which is preliminary data.</text>
</comment>
<dbReference type="InterPro" id="IPR008145">
    <property type="entry name" value="GK/Ca_channel_bsu"/>
</dbReference>
<dbReference type="GO" id="GO:0004385">
    <property type="term" value="F:GMP kinase activity"/>
    <property type="evidence" value="ECO:0007669"/>
    <property type="project" value="UniProtKB-EC"/>
</dbReference>
<evidence type="ECO:0000313" key="9">
    <source>
        <dbReference type="Proteomes" id="UP000003561"/>
    </source>
</evidence>
<dbReference type="Proteomes" id="UP000003561">
    <property type="component" value="Unassembled WGS sequence"/>
</dbReference>
<dbReference type="Pfam" id="PF00625">
    <property type="entry name" value="Guanylate_kin"/>
    <property type="match status" value="1"/>
</dbReference>
<dbReference type="PANTHER" id="PTHR23117:SF13">
    <property type="entry name" value="GUANYLATE KINASE"/>
    <property type="match status" value="1"/>
</dbReference>
<dbReference type="AlphaFoldDB" id="C0FZX6"/>
<evidence type="ECO:0000256" key="6">
    <source>
        <dbReference type="SAM" id="Coils"/>
    </source>
</evidence>
<evidence type="ECO:0000256" key="3">
    <source>
        <dbReference type="ARBA" id="ARBA00022679"/>
    </source>
</evidence>
<dbReference type="SUPFAM" id="SSF52540">
    <property type="entry name" value="P-loop containing nucleoside triphosphate hydrolases"/>
    <property type="match status" value="1"/>
</dbReference>
<accession>C0FZX6</accession>
<evidence type="ECO:0000256" key="1">
    <source>
        <dbReference type="ARBA" id="ARBA00003531"/>
    </source>
</evidence>
<reference evidence="8 9" key="1">
    <citation type="submission" date="2009-02" db="EMBL/GenBank/DDBJ databases">
        <authorList>
            <person name="Fulton L."/>
            <person name="Clifton S."/>
            <person name="Fulton B."/>
            <person name="Xu J."/>
            <person name="Minx P."/>
            <person name="Pepin K.H."/>
            <person name="Johnson M."/>
            <person name="Bhonagiri V."/>
            <person name="Nash W.E."/>
            <person name="Mardis E.R."/>
            <person name="Wilson R.K."/>
        </authorList>
    </citation>
    <scope>NUCLEOTIDE SEQUENCE [LARGE SCALE GENOMIC DNA]</scope>
    <source>
        <strain evidence="8 9">DSM 16841</strain>
    </source>
</reference>